<dbReference type="GO" id="GO:0005886">
    <property type="term" value="C:plasma membrane"/>
    <property type="evidence" value="ECO:0007669"/>
    <property type="project" value="TreeGrafter"/>
</dbReference>
<name>A0A1W6JZN5_9CREN</name>
<feature type="transmembrane region" description="Helical" evidence="5">
    <location>
        <begin position="227"/>
        <end position="245"/>
    </location>
</feature>
<dbReference type="Proteomes" id="UP000193404">
    <property type="component" value="Chromosome"/>
</dbReference>
<feature type="transmembrane region" description="Helical" evidence="5">
    <location>
        <begin position="265"/>
        <end position="289"/>
    </location>
</feature>
<dbReference type="CDD" id="cd17504">
    <property type="entry name" value="MFS_MMR_MDR_like"/>
    <property type="match status" value="1"/>
</dbReference>
<dbReference type="PROSITE" id="PS50850">
    <property type="entry name" value="MFS"/>
    <property type="match status" value="1"/>
</dbReference>
<protein>
    <submittedName>
        <fullName evidence="7">MFS transporter</fullName>
    </submittedName>
</protein>
<evidence type="ECO:0000313" key="7">
    <source>
        <dbReference type="EMBL" id="ARM75664.1"/>
    </source>
</evidence>
<feature type="transmembrane region" description="Helical" evidence="5">
    <location>
        <begin position="301"/>
        <end position="322"/>
    </location>
</feature>
<feature type="transmembrane region" description="Helical" evidence="5">
    <location>
        <begin position="334"/>
        <end position="354"/>
    </location>
</feature>
<feature type="transmembrane region" description="Helical" evidence="5">
    <location>
        <begin position="360"/>
        <end position="383"/>
    </location>
</feature>
<dbReference type="GO" id="GO:0022857">
    <property type="term" value="F:transmembrane transporter activity"/>
    <property type="evidence" value="ECO:0007669"/>
    <property type="project" value="InterPro"/>
</dbReference>
<dbReference type="RefSeq" id="WP_148691437.1">
    <property type="nucleotide sequence ID" value="NZ_CP020477.1"/>
</dbReference>
<evidence type="ECO:0000256" key="5">
    <source>
        <dbReference type="SAM" id="Phobius"/>
    </source>
</evidence>
<dbReference type="InterPro" id="IPR020846">
    <property type="entry name" value="MFS_dom"/>
</dbReference>
<dbReference type="KEGG" id="aman:B6F84_06170"/>
<dbReference type="Pfam" id="PF07690">
    <property type="entry name" value="MFS_1"/>
    <property type="match status" value="1"/>
</dbReference>
<evidence type="ECO:0000256" key="1">
    <source>
        <dbReference type="ARBA" id="ARBA00004141"/>
    </source>
</evidence>
<gene>
    <name evidence="7" type="ORF">B6F84_06170</name>
</gene>
<keyword evidence="2 5" id="KW-0812">Transmembrane</keyword>
<reference evidence="7 8" key="1">
    <citation type="submission" date="2017-03" db="EMBL/GenBank/DDBJ databases">
        <title>Sulfur activation and transportation mechanism of thermophilic Archaea Acidianus manzaensis YN-25.</title>
        <authorList>
            <person name="Ma Y."/>
            <person name="Yang Y."/>
            <person name="Xia J."/>
        </authorList>
    </citation>
    <scope>NUCLEOTIDE SEQUENCE [LARGE SCALE GENOMIC DNA]</scope>
    <source>
        <strain evidence="7 8">YN-25</strain>
    </source>
</reference>
<feature type="transmembrane region" description="Helical" evidence="5">
    <location>
        <begin position="162"/>
        <end position="180"/>
    </location>
</feature>
<proteinExistence type="predicted"/>
<dbReference type="SUPFAM" id="SSF103473">
    <property type="entry name" value="MFS general substrate transporter"/>
    <property type="match status" value="2"/>
</dbReference>
<feature type="domain" description="Major facilitator superfamily (MFS) profile" evidence="6">
    <location>
        <begin position="11"/>
        <end position="474"/>
    </location>
</feature>
<feature type="transmembrane region" description="Helical" evidence="5">
    <location>
        <begin position="12"/>
        <end position="34"/>
    </location>
</feature>
<feature type="transmembrane region" description="Helical" evidence="5">
    <location>
        <begin position="46"/>
        <end position="65"/>
    </location>
</feature>
<dbReference type="AlphaFoldDB" id="A0A1W6JZN5"/>
<dbReference type="PANTHER" id="PTHR23501">
    <property type="entry name" value="MAJOR FACILITATOR SUPERFAMILY"/>
    <property type="match status" value="1"/>
</dbReference>
<dbReference type="PANTHER" id="PTHR23501:SF192">
    <property type="entry name" value="TRANSPORTER"/>
    <property type="match status" value="1"/>
</dbReference>
<evidence type="ECO:0000256" key="4">
    <source>
        <dbReference type="ARBA" id="ARBA00023136"/>
    </source>
</evidence>
<comment type="subcellular location">
    <subcellularLocation>
        <location evidence="1">Membrane</location>
        <topology evidence="1">Multi-pass membrane protein</topology>
    </subcellularLocation>
</comment>
<dbReference type="InterPro" id="IPR011701">
    <property type="entry name" value="MFS"/>
</dbReference>
<dbReference type="Gene3D" id="1.20.1250.20">
    <property type="entry name" value="MFS general substrate transporter like domains"/>
    <property type="match status" value="2"/>
</dbReference>
<evidence type="ECO:0000313" key="8">
    <source>
        <dbReference type="Proteomes" id="UP000193404"/>
    </source>
</evidence>
<feature type="transmembrane region" description="Helical" evidence="5">
    <location>
        <begin position="404"/>
        <end position="426"/>
    </location>
</feature>
<dbReference type="GeneID" id="41590488"/>
<keyword evidence="3 5" id="KW-1133">Transmembrane helix</keyword>
<feature type="transmembrane region" description="Helical" evidence="5">
    <location>
        <begin position="77"/>
        <end position="94"/>
    </location>
</feature>
<dbReference type="EMBL" id="CP020477">
    <property type="protein sequence ID" value="ARM75664.1"/>
    <property type="molecule type" value="Genomic_DNA"/>
</dbReference>
<dbReference type="OrthoDB" id="117970at2157"/>
<evidence type="ECO:0000256" key="2">
    <source>
        <dbReference type="ARBA" id="ARBA00022692"/>
    </source>
</evidence>
<sequence length="481" mass="52536">MDYDISYARKALYILAPLSIMVMYTEGMLIPSLLSIEKDFSVNASQVSWVLSIYLLSGILMNPIAGKLGDIYGKKRVLTIIIWIYAIGVTLTGFSPNFPLLISFRAIQGLGLAMFPLAFSLIREEFPPNLVPKAQGIISAMFGVGSAISLPIGAYISQTFGWQYTYHTVIPIVIILAILIQKEIRESRINAVVSKIDYLGLVFLGVSLVSLIVGVTEAPTWGWSNTSTLGLLIASILLFTLFIFYESKIKNPLISISLLKRRNVLVSNIAAIVAGFGIFMAYQALTYLFEEPKPVGYDLDIFYTGLTLLPLAIFQIIGSMIAGRTISLSGPKSMLIIGSFMLIPTYLVTSFLALKGSDVSLIYIVLISSISMLSTAFLNVSLINLLTFSVEREVMGIATSLNTVFRLIGGSVGPAIAGSIMDTYTTTIQITYNSHYVVQATIPSDYAFSMIYAIASGIAIIMTILSLFSNNITYKKLMEAK</sequence>
<accession>A0A1W6JZN5</accession>
<organism evidence="7 8">
    <name type="scientific">Acidianus manzaensis</name>
    <dbReference type="NCBI Taxonomy" id="282676"/>
    <lineage>
        <taxon>Archaea</taxon>
        <taxon>Thermoproteota</taxon>
        <taxon>Thermoprotei</taxon>
        <taxon>Sulfolobales</taxon>
        <taxon>Sulfolobaceae</taxon>
        <taxon>Acidianus</taxon>
    </lineage>
</organism>
<feature type="transmembrane region" description="Helical" evidence="5">
    <location>
        <begin position="446"/>
        <end position="468"/>
    </location>
</feature>
<evidence type="ECO:0000259" key="6">
    <source>
        <dbReference type="PROSITE" id="PS50850"/>
    </source>
</evidence>
<dbReference type="STRING" id="282676.B6F84_06170"/>
<feature type="transmembrane region" description="Helical" evidence="5">
    <location>
        <begin position="100"/>
        <end position="122"/>
    </location>
</feature>
<keyword evidence="8" id="KW-1185">Reference proteome</keyword>
<feature type="transmembrane region" description="Helical" evidence="5">
    <location>
        <begin position="134"/>
        <end position="156"/>
    </location>
</feature>
<keyword evidence="4 5" id="KW-0472">Membrane</keyword>
<dbReference type="InterPro" id="IPR036259">
    <property type="entry name" value="MFS_trans_sf"/>
</dbReference>
<feature type="transmembrane region" description="Helical" evidence="5">
    <location>
        <begin position="192"/>
        <end position="215"/>
    </location>
</feature>
<evidence type="ECO:0000256" key="3">
    <source>
        <dbReference type="ARBA" id="ARBA00022989"/>
    </source>
</evidence>